<name>A0A7S3GLN5_9EUKA</name>
<evidence type="ECO:0000256" key="2">
    <source>
        <dbReference type="SAM" id="MobiDB-lite"/>
    </source>
</evidence>
<feature type="compositionally biased region" description="Basic and acidic residues" evidence="2">
    <location>
        <begin position="600"/>
        <end position="626"/>
    </location>
</feature>
<feature type="coiled-coil region" evidence="1">
    <location>
        <begin position="881"/>
        <end position="908"/>
    </location>
</feature>
<feature type="compositionally biased region" description="Polar residues" evidence="2">
    <location>
        <begin position="22"/>
        <end position="33"/>
    </location>
</feature>
<feature type="compositionally biased region" description="Gly residues" evidence="2">
    <location>
        <begin position="183"/>
        <end position="192"/>
    </location>
</feature>
<organism evidence="3">
    <name type="scientific">Palpitomonas bilix</name>
    <dbReference type="NCBI Taxonomy" id="652834"/>
    <lineage>
        <taxon>Eukaryota</taxon>
        <taxon>Eukaryota incertae sedis</taxon>
    </lineage>
</organism>
<evidence type="ECO:0000313" key="3">
    <source>
        <dbReference type="EMBL" id="CAE0270209.1"/>
    </source>
</evidence>
<feature type="compositionally biased region" description="Low complexity" evidence="2">
    <location>
        <begin position="744"/>
        <end position="758"/>
    </location>
</feature>
<feature type="compositionally biased region" description="Basic and acidic residues" evidence="2">
    <location>
        <begin position="60"/>
        <end position="79"/>
    </location>
</feature>
<accession>A0A7S3GLN5</accession>
<feature type="compositionally biased region" description="Low complexity" evidence="2">
    <location>
        <begin position="193"/>
        <end position="224"/>
    </location>
</feature>
<feature type="compositionally biased region" description="Low complexity" evidence="2">
    <location>
        <begin position="704"/>
        <end position="725"/>
    </location>
</feature>
<feature type="compositionally biased region" description="Low complexity" evidence="2">
    <location>
        <begin position="556"/>
        <end position="577"/>
    </location>
</feature>
<feature type="compositionally biased region" description="Basic and acidic residues" evidence="2">
    <location>
        <begin position="408"/>
        <end position="473"/>
    </location>
</feature>
<dbReference type="AlphaFoldDB" id="A0A7S3GLN5"/>
<feature type="compositionally biased region" description="Low complexity" evidence="2">
    <location>
        <begin position="491"/>
        <end position="517"/>
    </location>
</feature>
<feature type="compositionally biased region" description="Polar residues" evidence="2">
    <location>
        <begin position="525"/>
        <end position="536"/>
    </location>
</feature>
<feature type="compositionally biased region" description="Low complexity" evidence="2">
    <location>
        <begin position="272"/>
        <end position="283"/>
    </location>
</feature>
<feature type="compositionally biased region" description="Polar residues" evidence="2">
    <location>
        <begin position="779"/>
        <end position="791"/>
    </location>
</feature>
<feature type="compositionally biased region" description="Low complexity" evidence="2">
    <location>
        <begin position="47"/>
        <end position="58"/>
    </location>
</feature>
<sequence>MARRESLEVLQRRNIVQRHKSIFQQGGDSSRTDPSPAPLPYRRQTASKTSFGGSSLSSILERRRASAETDSTSEQHGEPRSSPATKYTSPFKEEKRGSDVSMDGFIEPPPAKPKTPLQARVLGRSGGETSGGKALFSNDHGEEDFTASAAFKPAAEALSSLLAADEKEEFEAEEARRASAQSGSGGGGGGVQGRASTTTTTTAAGAAAVASSSSRRSSLFGRASNSRFSSFGGAARRVSMEGARKASSSPSSEMKMINMAGAREEGERASTARQAYSSAIAAAERLSSSGSRQSDAKRVSVSPPSHRASLDRSAPSPSHPHPHPHTPSSTSVNAATSVGISATTASVDAIVDEVKRLSMSAENARRRREGEEAGMEGQQTGYTSGQVEVEKETRQVERVVESESSTAENRESGEREVEKAVPVVVRRESGGEVRAKAGEVETEVEVRRDGREEEEEKKEGNNKKKGKTIEVKSRFMQNISRAPPKVPPVAGPAKGGSAAAATPRQPAKAGVGAAKPARSSLFGANRSTANRATSPSALFKGMSRDSARMSPRRVVSRTPTPTTPSATASVPTSAVSPRVGEGVTNAKVEEKRGVTAVMDTPKKEEESKDKKEGAVLSRREMLEQHRLAKANAQAAKSNAAANAGRRVPLPKKAEGDGKKEKAGTSASARTSIISRYSTAPSSGRPSSAGIGGGRSRTPTDVRSKSPSPSPRLSSTSATTTTATTAGMVGKGVTTPRREEGGGSSKPSPRAPTSTATTSHVGGGSSESGGGSGGVGARKTSLSTLRRFSGGTSPFARRRSVDEGEGQKKGEERREEVVKREVEKAERGEEKATTAQTSKKEPATGLDKAAAVTGKEMELLEARLAQWEYVESEMAASFSLRERQAMEQLYQLQERVHELEVDARERKRNKALNDRLDCAADLVSHFADVMPSSDALRRHQEALDVTSKEMAQAHATLPVDVNGITQEDVTSQFKRSLAVMDTILTSLDPAESQASQLSSSMEVLWETLDKERRELQQCRHLLQKALSLSNKEKSLVVHHIQQQ</sequence>
<protein>
    <submittedName>
        <fullName evidence="3">Uncharacterized protein</fullName>
    </submittedName>
</protein>
<feature type="compositionally biased region" description="Basic and acidic residues" evidence="2">
    <location>
        <begin position="1"/>
        <end position="11"/>
    </location>
</feature>
<reference evidence="3" key="1">
    <citation type="submission" date="2021-01" db="EMBL/GenBank/DDBJ databases">
        <authorList>
            <person name="Corre E."/>
            <person name="Pelletier E."/>
            <person name="Niang G."/>
            <person name="Scheremetjew M."/>
            <person name="Finn R."/>
            <person name="Kale V."/>
            <person name="Holt S."/>
            <person name="Cochrane G."/>
            <person name="Meng A."/>
            <person name="Brown T."/>
            <person name="Cohen L."/>
        </authorList>
    </citation>
    <scope>NUCLEOTIDE SEQUENCE</scope>
    <source>
        <strain evidence="3">NIES-2562</strain>
    </source>
</reference>
<proteinExistence type="predicted"/>
<feature type="compositionally biased region" description="Gly residues" evidence="2">
    <location>
        <begin position="760"/>
        <end position="775"/>
    </location>
</feature>
<feature type="region of interest" description="Disordered" evidence="2">
    <location>
        <begin position="1"/>
        <end position="141"/>
    </location>
</feature>
<gene>
    <name evidence="3" type="ORF">PBIL07802_LOCUS32564</name>
</gene>
<keyword evidence="1" id="KW-0175">Coiled coil</keyword>
<feature type="region of interest" description="Disordered" evidence="2">
    <location>
        <begin position="357"/>
        <end position="845"/>
    </location>
</feature>
<feature type="compositionally biased region" description="Polar residues" evidence="2">
    <location>
        <begin position="664"/>
        <end position="685"/>
    </location>
</feature>
<feature type="compositionally biased region" description="Basic and acidic residues" evidence="2">
    <location>
        <begin position="798"/>
        <end position="841"/>
    </location>
</feature>
<feature type="compositionally biased region" description="Low complexity" evidence="2">
    <location>
        <begin position="629"/>
        <end position="643"/>
    </location>
</feature>
<evidence type="ECO:0000256" key="1">
    <source>
        <dbReference type="SAM" id="Coils"/>
    </source>
</evidence>
<dbReference type="EMBL" id="HBIB01049371">
    <property type="protein sequence ID" value="CAE0270209.1"/>
    <property type="molecule type" value="Transcribed_RNA"/>
</dbReference>
<feature type="compositionally biased region" description="Basic and acidic residues" evidence="2">
    <location>
        <begin position="651"/>
        <end position="662"/>
    </location>
</feature>
<feature type="compositionally biased region" description="Basic and acidic residues" evidence="2">
    <location>
        <begin position="388"/>
        <end position="401"/>
    </location>
</feature>
<feature type="region of interest" description="Disordered" evidence="2">
    <location>
        <begin position="162"/>
        <end position="337"/>
    </location>
</feature>